<dbReference type="EMBL" id="CP035282">
    <property type="protein sequence ID" value="QAT61822.1"/>
    <property type="molecule type" value="Genomic_DNA"/>
</dbReference>
<keyword evidence="6 10" id="KW-0274">FAD</keyword>
<reference evidence="14" key="1">
    <citation type="submission" date="2019-01" db="EMBL/GenBank/DDBJ databases">
        <title>Draft genomes of a novel of Sporanaerobacter strains.</title>
        <authorList>
            <person name="Ma S."/>
        </authorList>
    </citation>
    <scope>NUCLEOTIDE SEQUENCE [LARGE SCALE GENOMIC DNA]</scope>
    <source>
        <strain evidence="14">NJN-17</strain>
    </source>
</reference>
<keyword evidence="4 10" id="KW-0808">Transferase</keyword>
<comment type="cofactor">
    <cofactor evidence="11">
        <name>Mg(2+)</name>
        <dbReference type="ChEBI" id="CHEBI:18420"/>
    </cofactor>
    <cofactor evidence="11">
        <name>Mn(2+)</name>
        <dbReference type="ChEBI" id="CHEBI:29035"/>
    </cofactor>
    <text evidence="11">Magnesium. Can also use manganese.</text>
</comment>
<dbReference type="EC" id="2.7.1.180" evidence="1 10"/>
<comment type="subcellular location">
    <subcellularLocation>
        <location evidence="12">Cell inner membrane</location>
        <topology evidence="12">Lipid-anchor</topology>
        <orientation evidence="12">Periplasmic side</orientation>
    </subcellularLocation>
</comment>
<comment type="similarity">
    <text evidence="10 12">Belongs to the ApbE family.</text>
</comment>
<keyword evidence="12" id="KW-0997">Cell inner membrane</keyword>
<evidence type="ECO:0000313" key="14">
    <source>
        <dbReference type="Proteomes" id="UP000287969"/>
    </source>
</evidence>
<accession>A0A410QCN4</accession>
<dbReference type="Pfam" id="PF02424">
    <property type="entry name" value="ApbE"/>
    <property type="match status" value="1"/>
</dbReference>
<evidence type="ECO:0000256" key="1">
    <source>
        <dbReference type="ARBA" id="ARBA00011955"/>
    </source>
</evidence>
<comment type="function">
    <text evidence="12">Flavin transferase that catalyzes the transfer of the FMN moiety of FAD and its covalent binding to the hydroxyl group of a threonine residue in a target flavoprotein.</text>
</comment>
<evidence type="ECO:0000256" key="9">
    <source>
        <dbReference type="ARBA" id="ARBA00048540"/>
    </source>
</evidence>
<dbReference type="GO" id="GO:0046872">
    <property type="term" value="F:metal ion binding"/>
    <property type="evidence" value="ECO:0007669"/>
    <property type="project" value="UniProtKB-UniRule"/>
</dbReference>
<dbReference type="AlphaFoldDB" id="A0A410QCN4"/>
<keyword evidence="12" id="KW-1003">Cell membrane</keyword>
<keyword evidence="5 10" id="KW-0479">Metal-binding</keyword>
<dbReference type="PANTHER" id="PTHR30040">
    <property type="entry name" value="THIAMINE BIOSYNTHESIS LIPOPROTEIN APBE"/>
    <property type="match status" value="1"/>
</dbReference>
<evidence type="ECO:0000313" key="13">
    <source>
        <dbReference type="EMBL" id="QAT61822.1"/>
    </source>
</evidence>
<dbReference type="InterPro" id="IPR003374">
    <property type="entry name" value="ApbE-like_sf"/>
</dbReference>
<evidence type="ECO:0000256" key="5">
    <source>
        <dbReference type="ARBA" id="ARBA00022723"/>
    </source>
</evidence>
<evidence type="ECO:0000256" key="10">
    <source>
        <dbReference type="PIRNR" id="PIRNR006268"/>
    </source>
</evidence>
<feature type="binding site" evidence="11">
    <location>
        <position position="291"/>
    </location>
    <ligand>
        <name>Mg(2+)</name>
        <dbReference type="ChEBI" id="CHEBI:18420"/>
    </ligand>
</feature>
<sequence>MNKKYLLELSIIILSFSLIFTGCHKEENKSIEKTEFMMDTVMTIKIYDKKDEKTLDNAFKRIAEIENRMSNTIKTSDITKVNNNAGIVPVKVHNDVYYVLKKAKYYAELSNGAYEPTIGPLVDLWNINGEGKIERSSIPDKKDIEIAREKVDYKKLELLDNNQVFLKDKGMKLDLGGIVKGYAADEVKKILEDNGVKKAIIDLGGNIYAVGNKGKNTKWKIGLQNPFGETGSYAGIVQVEDSSVVTSGDYERYFIVDGVKYHHIIDAKTGYPVNNELTSVSIISNKSIDCDALSTTIFVLGTEKGKKFLNNFKEVECIFIKKDKEIILPKKLSKLFSVENKDFKLIKEEY</sequence>
<evidence type="ECO:0000256" key="8">
    <source>
        <dbReference type="ARBA" id="ARBA00031306"/>
    </source>
</evidence>
<proteinExistence type="inferred from homology"/>
<keyword evidence="12" id="KW-0472">Membrane</keyword>
<evidence type="ECO:0000256" key="12">
    <source>
        <dbReference type="RuleBase" id="RU363002"/>
    </source>
</evidence>
<dbReference type="SUPFAM" id="SSF143631">
    <property type="entry name" value="ApbE-like"/>
    <property type="match status" value="1"/>
</dbReference>
<evidence type="ECO:0000256" key="6">
    <source>
        <dbReference type="ARBA" id="ARBA00022827"/>
    </source>
</evidence>
<gene>
    <name evidence="13" type="ORF">EQM13_09570</name>
</gene>
<dbReference type="GO" id="GO:0016740">
    <property type="term" value="F:transferase activity"/>
    <property type="evidence" value="ECO:0007669"/>
    <property type="project" value="UniProtKB-UniRule"/>
</dbReference>
<feature type="binding site" evidence="11">
    <location>
        <position position="295"/>
    </location>
    <ligand>
        <name>Mg(2+)</name>
        <dbReference type="ChEBI" id="CHEBI:18420"/>
    </ligand>
</feature>
<dbReference type="InterPro" id="IPR024932">
    <property type="entry name" value="ApbE"/>
</dbReference>
<organism evidence="13 14">
    <name type="scientific">Acidilutibacter cellobiosedens</name>
    <dbReference type="NCBI Taxonomy" id="2507161"/>
    <lineage>
        <taxon>Bacteria</taxon>
        <taxon>Bacillati</taxon>
        <taxon>Bacillota</taxon>
        <taxon>Tissierellia</taxon>
        <taxon>Tissierellales</taxon>
        <taxon>Acidilutibacteraceae</taxon>
        <taxon>Acidilutibacter</taxon>
    </lineage>
</organism>
<dbReference type="PIRSF" id="PIRSF006268">
    <property type="entry name" value="ApbE"/>
    <property type="match status" value="1"/>
</dbReference>
<dbReference type="Proteomes" id="UP000287969">
    <property type="component" value="Chromosome"/>
</dbReference>
<keyword evidence="14" id="KW-1185">Reference proteome</keyword>
<dbReference type="GO" id="GO:0005886">
    <property type="term" value="C:plasma membrane"/>
    <property type="evidence" value="ECO:0007669"/>
    <property type="project" value="UniProtKB-SubCell"/>
</dbReference>
<dbReference type="Gene3D" id="3.10.520.10">
    <property type="entry name" value="ApbE-like domains"/>
    <property type="match status" value="1"/>
</dbReference>
<protein>
    <recommendedName>
        <fullName evidence="2 10">FAD:protein FMN transferase</fullName>
        <ecNumber evidence="1 10">2.7.1.180</ecNumber>
    </recommendedName>
    <alternativeName>
        <fullName evidence="8 10">Flavin transferase</fullName>
    </alternativeName>
</protein>
<keyword evidence="12" id="KW-0449">Lipoprotein</keyword>
<dbReference type="KEGG" id="spoa:EQM13_09570"/>
<keyword evidence="7 10" id="KW-0460">Magnesium</keyword>
<keyword evidence="3 10" id="KW-0285">Flavoprotein</keyword>
<comment type="catalytic activity">
    <reaction evidence="9 10 12">
        <text>L-threonyl-[protein] + FAD = FMN-L-threonyl-[protein] + AMP + H(+)</text>
        <dbReference type="Rhea" id="RHEA:36847"/>
        <dbReference type="Rhea" id="RHEA-COMP:11060"/>
        <dbReference type="Rhea" id="RHEA-COMP:11061"/>
        <dbReference type="ChEBI" id="CHEBI:15378"/>
        <dbReference type="ChEBI" id="CHEBI:30013"/>
        <dbReference type="ChEBI" id="CHEBI:57692"/>
        <dbReference type="ChEBI" id="CHEBI:74257"/>
        <dbReference type="ChEBI" id="CHEBI:456215"/>
        <dbReference type="EC" id="2.7.1.180"/>
    </reaction>
</comment>
<name>A0A410QCN4_9FIRM</name>
<dbReference type="RefSeq" id="WP_071138551.1">
    <property type="nucleotide sequence ID" value="NZ_CP035282.1"/>
</dbReference>
<dbReference type="PANTHER" id="PTHR30040:SF2">
    <property type="entry name" value="FAD:PROTEIN FMN TRANSFERASE"/>
    <property type="match status" value="1"/>
</dbReference>
<evidence type="ECO:0000256" key="2">
    <source>
        <dbReference type="ARBA" id="ARBA00016337"/>
    </source>
</evidence>
<dbReference type="OrthoDB" id="9778595at2"/>
<evidence type="ECO:0000256" key="4">
    <source>
        <dbReference type="ARBA" id="ARBA00022679"/>
    </source>
</evidence>
<evidence type="ECO:0000256" key="3">
    <source>
        <dbReference type="ARBA" id="ARBA00022630"/>
    </source>
</evidence>
<evidence type="ECO:0000256" key="11">
    <source>
        <dbReference type="PIRSR" id="PIRSR006268-2"/>
    </source>
</evidence>
<feature type="binding site" evidence="11">
    <location>
        <position position="177"/>
    </location>
    <ligand>
        <name>Mg(2+)</name>
        <dbReference type="ChEBI" id="CHEBI:18420"/>
    </ligand>
</feature>
<dbReference type="PROSITE" id="PS51257">
    <property type="entry name" value="PROKAR_LIPOPROTEIN"/>
    <property type="match status" value="1"/>
</dbReference>
<evidence type="ECO:0000256" key="7">
    <source>
        <dbReference type="ARBA" id="ARBA00022842"/>
    </source>
</evidence>